<dbReference type="HOGENOM" id="CLU_3273904_0_0_0"/>
<evidence type="ECO:0000313" key="2">
    <source>
        <dbReference type="Proteomes" id="UP000000495"/>
    </source>
</evidence>
<organism evidence="1 2">
    <name type="scientific">Parachlamydia acanthamoebae (strain UV7)</name>
    <dbReference type="NCBI Taxonomy" id="765952"/>
    <lineage>
        <taxon>Bacteria</taxon>
        <taxon>Pseudomonadati</taxon>
        <taxon>Chlamydiota</taxon>
        <taxon>Chlamydiia</taxon>
        <taxon>Parachlamydiales</taxon>
        <taxon>Parachlamydiaceae</taxon>
        <taxon>Parachlamydia</taxon>
    </lineage>
</organism>
<evidence type="ECO:0000313" key="1">
    <source>
        <dbReference type="EMBL" id="CCB86520.1"/>
    </source>
</evidence>
<keyword evidence="2" id="KW-1185">Reference proteome</keyword>
<proteinExistence type="predicted"/>
<gene>
    <name evidence="1" type="ordered locus">PUV_15700</name>
</gene>
<reference evidence="1 2" key="2">
    <citation type="journal article" date="2011" name="Mol. Biol. Evol.">
        <title>Unity in variety--the pan-genome of the Chlamydiae.</title>
        <authorList>
            <person name="Collingro A."/>
            <person name="Tischler P."/>
            <person name="Weinmaier T."/>
            <person name="Penz T."/>
            <person name="Heinz E."/>
            <person name="Brunham R.C."/>
            <person name="Read T.D."/>
            <person name="Bavoil P.M."/>
            <person name="Sachse K."/>
            <person name="Kahane S."/>
            <person name="Friedman M.G."/>
            <person name="Rattei T."/>
            <person name="Myers G.S."/>
            <person name="Horn M."/>
        </authorList>
    </citation>
    <scope>NUCLEOTIDE SEQUENCE [LARGE SCALE GENOMIC DNA]</scope>
    <source>
        <strain evidence="2">UV7</strain>
    </source>
</reference>
<name>F8L008_PARAV</name>
<reference key="1">
    <citation type="journal article" date="2011" name="Mol. Biol. Evol.">
        <title>Unity in variety -- the pan-genome of the Chlamydiae.</title>
        <authorList>
            <person name="Collingro A."/>
            <person name="Tischler P."/>
            <person name="Weinmaier T."/>
            <person name="Penz T."/>
            <person name="Heinz E."/>
            <person name="Brunham R.C."/>
            <person name="Read T.D."/>
            <person name="Bavoil P.M."/>
            <person name="Sachse K."/>
            <person name="Kahane S."/>
            <person name="Friedman M.G."/>
            <person name="Rattei T."/>
            <person name="Myers G.S.A."/>
            <person name="Horn M."/>
        </authorList>
    </citation>
    <scope>NUCLEOTIDE SEQUENCE</scope>
    <source>
        <strain>UV7</strain>
    </source>
</reference>
<dbReference type="Proteomes" id="UP000000495">
    <property type="component" value="Chromosome"/>
</dbReference>
<sequence length="41" mass="4908">MEKNKNKNMDKTLHDVQNSRRKLINTAFNTFVGILENRKIF</sequence>
<protein>
    <submittedName>
        <fullName evidence="1">Uncharacterized protein</fullName>
    </submittedName>
</protein>
<dbReference type="KEGG" id="puv:PUV_15700"/>
<accession>F8L008</accession>
<dbReference type="EMBL" id="FR872580">
    <property type="protein sequence ID" value="CCB86520.1"/>
    <property type="molecule type" value="Genomic_DNA"/>
</dbReference>
<dbReference type="AlphaFoldDB" id="F8L008"/>